<evidence type="ECO:0000313" key="2">
    <source>
        <dbReference type="EMBL" id="MEO1773267.1"/>
    </source>
</evidence>
<protein>
    <submittedName>
        <fullName evidence="2">Uncharacterized protein</fullName>
    </submittedName>
</protein>
<organism evidence="2 3">
    <name type="scientific">Candidatus Enterococcus ferrettii</name>
    <dbReference type="NCBI Taxonomy" id="2815324"/>
    <lineage>
        <taxon>Bacteria</taxon>
        <taxon>Bacillati</taxon>
        <taxon>Bacillota</taxon>
        <taxon>Bacilli</taxon>
        <taxon>Lactobacillales</taxon>
        <taxon>Enterococcaceae</taxon>
        <taxon>Enterococcus</taxon>
    </lineage>
</organism>
<name>A0ABV0EX77_9ENTE</name>
<feature type="region of interest" description="Disordered" evidence="1">
    <location>
        <begin position="230"/>
        <end position="319"/>
    </location>
</feature>
<sequence length="319" mass="36887">MTTTELHTRQVFSMRNRKNCELKFTEFYQQSGDVGHLVQAAVAAMVRNAFYVGDFSYVAKDLIRKVFLNGEVPTSARHLCIYFEDYFSTAEWNTALGHLYKNQAEYKQLTEVTRLRLERLRPALTSGVQSGERKLNLKAAFLDENGKMHTWGLSNVVSNLSSKDHMELLNILGELTIFHKKGLRQFTKVVWVDFAIDERYRNFDIRNENDPLYESKKSCDEQAEEIPVKEYSKKTARTNNVIGENSNATQSTSSVQPPVDQLDHRTPSKKKKIGKTPTDRMPSWKNLTAYGKKPKEERNLEIEKALRKKTGKKKNRKRK</sequence>
<feature type="compositionally biased region" description="Basic residues" evidence="1">
    <location>
        <begin position="306"/>
        <end position="319"/>
    </location>
</feature>
<evidence type="ECO:0000256" key="1">
    <source>
        <dbReference type="SAM" id="MobiDB-lite"/>
    </source>
</evidence>
<gene>
    <name evidence="2" type="ORF">JZO67_005251</name>
</gene>
<dbReference type="Proteomes" id="UP000664357">
    <property type="component" value="Unassembled WGS sequence"/>
</dbReference>
<proteinExistence type="predicted"/>
<comment type="caution">
    <text evidence="2">The sequence shown here is derived from an EMBL/GenBank/DDBJ whole genome shotgun (WGS) entry which is preliminary data.</text>
</comment>
<reference evidence="2 3" key="1">
    <citation type="submission" date="2024-02" db="EMBL/GenBank/DDBJ databases">
        <title>The Genome Sequence of Enterococcus sp. DIV0159.</title>
        <authorList>
            <person name="Earl A."/>
            <person name="Manson A."/>
            <person name="Gilmore M."/>
            <person name="Sanders J."/>
            <person name="Shea T."/>
            <person name="Howe W."/>
            <person name="Livny J."/>
            <person name="Cuomo C."/>
            <person name="Neafsey D."/>
            <person name="Birren B."/>
        </authorList>
    </citation>
    <scope>NUCLEOTIDE SEQUENCE [LARGE SCALE GENOMIC DNA]</scope>
    <source>
        <strain evidence="2 3">665A</strain>
    </source>
</reference>
<feature type="compositionally biased region" description="Basic and acidic residues" evidence="1">
    <location>
        <begin position="293"/>
        <end position="305"/>
    </location>
</feature>
<accession>A0ABV0EX77</accession>
<evidence type="ECO:0000313" key="3">
    <source>
        <dbReference type="Proteomes" id="UP000664357"/>
    </source>
</evidence>
<dbReference type="RefSeq" id="WP_207705357.1">
    <property type="nucleotide sequence ID" value="NZ_JAFREL020000008.1"/>
</dbReference>
<keyword evidence="3" id="KW-1185">Reference proteome</keyword>
<feature type="compositionally biased region" description="Polar residues" evidence="1">
    <location>
        <begin position="237"/>
        <end position="256"/>
    </location>
</feature>
<dbReference type="EMBL" id="JAFREL020000008">
    <property type="protein sequence ID" value="MEO1773267.1"/>
    <property type="molecule type" value="Genomic_DNA"/>
</dbReference>